<dbReference type="GeneID" id="100901855"/>
<accession>A0AAJ7L3H5</accession>
<dbReference type="GO" id="GO:0030686">
    <property type="term" value="C:90S preribosome"/>
    <property type="evidence" value="ECO:0007669"/>
    <property type="project" value="TreeGrafter"/>
</dbReference>
<protein>
    <recommendedName>
        <fullName evidence="4">40S ribosomal protein S7</fullName>
    </recommendedName>
</protein>
<gene>
    <name evidence="6" type="primary">LOC100901855</name>
</gene>
<organism evidence="5 6">
    <name type="scientific">Galendromus occidentalis</name>
    <name type="common">western predatory mite</name>
    <dbReference type="NCBI Taxonomy" id="34638"/>
    <lineage>
        <taxon>Eukaryota</taxon>
        <taxon>Metazoa</taxon>
        <taxon>Ecdysozoa</taxon>
        <taxon>Arthropoda</taxon>
        <taxon>Chelicerata</taxon>
        <taxon>Arachnida</taxon>
        <taxon>Acari</taxon>
        <taxon>Parasitiformes</taxon>
        <taxon>Mesostigmata</taxon>
        <taxon>Gamasina</taxon>
        <taxon>Phytoseioidea</taxon>
        <taxon>Phytoseiidae</taxon>
        <taxon>Typhlodrominae</taxon>
        <taxon>Galendromus</taxon>
    </lineage>
</organism>
<dbReference type="GO" id="GO:0032040">
    <property type="term" value="C:small-subunit processome"/>
    <property type="evidence" value="ECO:0007669"/>
    <property type="project" value="TreeGrafter"/>
</dbReference>
<dbReference type="AlphaFoldDB" id="A0AAJ7L3H5"/>
<evidence type="ECO:0000256" key="4">
    <source>
        <dbReference type="RuleBase" id="RU364105"/>
    </source>
</evidence>
<keyword evidence="3 4" id="KW-0687">Ribonucleoprotein</keyword>
<evidence type="ECO:0000313" key="5">
    <source>
        <dbReference type="Proteomes" id="UP000694867"/>
    </source>
</evidence>
<dbReference type="RefSeq" id="XP_018494617.1">
    <property type="nucleotide sequence ID" value="XM_018639101.1"/>
</dbReference>
<keyword evidence="2 4" id="KW-0689">Ribosomal protein</keyword>
<dbReference type="CTD" id="6201"/>
<dbReference type="Proteomes" id="UP000694867">
    <property type="component" value="Unplaced"/>
</dbReference>
<comment type="similarity">
    <text evidence="1 4">Belongs to the eukaryotic ribosomal protein eS7 family.</text>
</comment>
<name>A0AAJ7L3H5_9ACAR</name>
<dbReference type="GO" id="GO:0006364">
    <property type="term" value="P:rRNA processing"/>
    <property type="evidence" value="ECO:0007669"/>
    <property type="project" value="TreeGrafter"/>
</dbReference>
<dbReference type="PANTHER" id="PTHR11278">
    <property type="entry name" value="40S RIBOSOMAL PROTEIN S7"/>
    <property type="match status" value="1"/>
</dbReference>
<dbReference type="Pfam" id="PF01251">
    <property type="entry name" value="Ribosomal_S7e"/>
    <property type="match status" value="1"/>
</dbReference>
<dbReference type="InterPro" id="IPR000554">
    <property type="entry name" value="Ribosomal_eS7"/>
</dbReference>
<sequence length="214" mass="24658">MVRKNAGMKNTGIELCASLSQMNTVGHKCVKPNGDKPSEFEELIARTLLELEVSSELRANLKELHFVSAEEIDFGDKKAALIYVPYPQLKQYHKIHNRLVRELEKKLSGKTVIFIARRKILPKPSRNSKRQPKQKRPMSRTMAHVHNAILDDIVYPAEIIGKRIRYRLSGSCLYKVHLEKNQQTTLEQKIDTFSSVYKKLTGKEVAFEFREPLV</sequence>
<proteinExistence type="inferred from homology"/>
<keyword evidence="5" id="KW-1185">Reference proteome</keyword>
<dbReference type="GO" id="GO:0006412">
    <property type="term" value="P:translation"/>
    <property type="evidence" value="ECO:0007669"/>
    <property type="project" value="InterPro"/>
</dbReference>
<evidence type="ECO:0000313" key="6">
    <source>
        <dbReference type="RefSeq" id="XP_018494617.1"/>
    </source>
</evidence>
<dbReference type="GO" id="GO:0003735">
    <property type="term" value="F:structural constituent of ribosome"/>
    <property type="evidence" value="ECO:0007669"/>
    <property type="project" value="InterPro"/>
</dbReference>
<evidence type="ECO:0000256" key="3">
    <source>
        <dbReference type="ARBA" id="ARBA00023274"/>
    </source>
</evidence>
<dbReference type="GO" id="GO:0042274">
    <property type="term" value="P:ribosomal small subunit biogenesis"/>
    <property type="evidence" value="ECO:0007669"/>
    <property type="project" value="TreeGrafter"/>
</dbReference>
<evidence type="ECO:0000256" key="2">
    <source>
        <dbReference type="ARBA" id="ARBA00022980"/>
    </source>
</evidence>
<evidence type="ECO:0000256" key="1">
    <source>
        <dbReference type="ARBA" id="ARBA00007820"/>
    </source>
</evidence>
<dbReference type="GO" id="GO:0022627">
    <property type="term" value="C:cytosolic small ribosomal subunit"/>
    <property type="evidence" value="ECO:0007669"/>
    <property type="project" value="TreeGrafter"/>
</dbReference>
<dbReference type="PANTHER" id="PTHR11278:SF0">
    <property type="entry name" value="SMALL RIBOSOMAL SUBUNIT PROTEIN ES7"/>
    <property type="match status" value="1"/>
</dbReference>
<reference evidence="6" key="1">
    <citation type="submission" date="2025-08" db="UniProtKB">
        <authorList>
            <consortium name="RefSeq"/>
        </authorList>
    </citation>
    <scope>IDENTIFICATION</scope>
</reference>